<keyword evidence="15" id="KW-1185">Reference proteome</keyword>
<feature type="transmembrane region" description="Helical" evidence="13">
    <location>
        <begin position="317"/>
        <end position="338"/>
    </location>
</feature>
<feature type="transmembrane region" description="Helical" evidence="13">
    <location>
        <begin position="292"/>
        <end position="311"/>
    </location>
</feature>
<reference evidence="14 15" key="1">
    <citation type="submission" date="2017-02" db="EMBL/GenBank/DDBJ databases">
        <authorList>
            <person name="Peterson S.W."/>
        </authorList>
    </citation>
    <scope>NUCLEOTIDE SEQUENCE [LARGE SCALE GENOMIC DNA]</scope>
    <source>
        <strain evidence="14 15">CIP104813</strain>
    </source>
</reference>
<keyword evidence="6 13" id="KW-1133">Transmembrane helix</keyword>
<keyword evidence="10" id="KW-1208">Phospholipid metabolism</keyword>
<proteinExistence type="inferred from homology"/>
<comment type="similarity">
    <text evidence="2 11">Belongs to the CDP-alcohol phosphatidyltransferase class-I family.</text>
</comment>
<keyword evidence="9" id="KW-0594">Phospholipid biosynthesis</keyword>
<keyword evidence="5 13" id="KW-0812">Transmembrane</keyword>
<feature type="transmembrane region" description="Helical" evidence="13">
    <location>
        <begin position="100"/>
        <end position="122"/>
    </location>
</feature>
<protein>
    <submittedName>
        <fullName evidence="14">CDP-diacylglycerol--glycerol-3-phosphate 3-phosphatidyltransferase</fullName>
        <ecNumber evidence="14">2.7.8.5</ecNumber>
    </submittedName>
</protein>
<feature type="transmembrane region" description="Helical" evidence="13">
    <location>
        <begin position="37"/>
        <end position="56"/>
    </location>
</feature>
<dbReference type="GO" id="GO:0046474">
    <property type="term" value="P:glycerophospholipid biosynthetic process"/>
    <property type="evidence" value="ECO:0007669"/>
    <property type="project" value="TreeGrafter"/>
</dbReference>
<evidence type="ECO:0000256" key="2">
    <source>
        <dbReference type="ARBA" id="ARBA00010441"/>
    </source>
</evidence>
<dbReference type="EMBL" id="FWFG01000059">
    <property type="protein sequence ID" value="SLM91487.1"/>
    <property type="molecule type" value="Genomic_DNA"/>
</dbReference>
<accession>A0A1X6WZL8</accession>
<name>A0A1X6WZL8_9MICO</name>
<dbReference type="InterPro" id="IPR000462">
    <property type="entry name" value="CDP-OH_P_trans"/>
</dbReference>
<dbReference type="InterPro" id="IPR050324">
    <property type="entry name" value="CDP-alcohol_PTase-I"/>
</dbReference>
<keyword evidence="7" id="KW-0443">Lipid metabolism</keyword>
<dbReference type="PROSITE" id="PS00379">
    <property type="entry name" value="CDP_ALCOHOL_P_TRANSF"/>
    <property type="match status" value="1"/>
</dbReference>
<evidence type="ECO:0000256" key="1">
    <source>
        <dbReference type="ARBA" id="ARBA00004141"/>
    </source>
</evidence>
<evidence type="ECO:0000256" key="7">
    <source>
        <dbReference type="ARBA" id="ARBA00023098"/>
    </source>
</evidence>
<evidence type="ECO:0000256" key="12">
    <source>
        <dbReference type="SAM" id="MobiDB-lite"/>
    </source>
</evidence>
<dbReference type="Proteomes" id="UP000195981">
    <property type="component" value="Unassembled WGS sequence"/>
</dbReference>
<evidence type="ECO:0000256" key="10">
    <source>
        <dbReference type="ARBA" id="ARBA00023264"/>
    </source>
</evidence>
<dbReference type="PANTHER" id="PTHR14269:SF11">
    <property type="entry name" value="CDP-DIACYLGLYCEROL--GLYCEROL-3-PHOSPHATE 3-PHOSPHATIDYLTRANSFERASE"/>
    <property type="match status" value="1"/>
</dbReference>
<feature type="compositionally biased region" description="Basic and acidic residues" evidence="12">
    <location>
        <begin position="151"/>
        <end position="160"/>
    </location>
</feature>
<evidence type="ECO:0000256" key="6">
    <source>
        <dbReference type="ARBA" id="ARBA00022989"/>
    </source>
</evidence>
<evidence type="ECO:0000256" key="13">
    <source>
        <dbReference type="SAM" id="Phobius"/>
    </source>
</evidence>
<feature type="transmembrane region" description="Helical" evidence="13">
    <location>
        <begin position="63"/>
        <end position="80"/>
    </location>
</feature>
<comment type="subcellular location">
    <subcellularLocation>
        <location evidence="1">Membrane</location>
        <topology evidence="1">Multi-pass membrane protein</topology>
    </subcellularLocation>
</comment>
<evidence type="ECO:0000313" key="15">
    <source>
        <dbReference type="Proteomes" id="UP000195981"/>
    </source>
</evidence>
<evidence type="ECO:0000256" key="9">
    <source>
        <dbReference type="ARBA" id="ARBA00023209"/>
    </source>
</evidence>
<dbReference type="AlphaFoldDB" id="A0A1X6WZL8"/>
<keyword evidence="4 11" id="KW-0808">Transferase</keyword>
<evidence type="ECO:0000256" key="11">
    <source>
        <dbReference type="RuleBase" id="RU003750"/>
    </source>
</evidence>
<evidence type="ECO:0000256" key="8">
    <source>
        <dbReference type="ARBA" id="ARBA00023136"/>
    </source>
</evidence>
<dbReference type="GO" id="GO:0008444">
    <property type="term" value="F:CDP-diacylglycerol-glycerol-3-phosphate 3-phosphatidyltransferase activity"/>
    <property type="evidence" value="ECO:0007669"/>
    <property type="project" value="UniProtKB-EC"/>
</dbReference>
<dbReference type="Pfam" id="PF01066">
    <property type="entry name" value="CDP-OH_P_transf"/>
    <property type="match status" value="1"/>
</dbReference>
<dbReference type="PANTHER" id="PTHR14269">
    <property type="entry name" value="CDP-DIACYLGLYCEROL--GLYCEROL-3-PHOSPHATE 3-PHOSPHATIDYLTRANSFERASE-RELATED"/>
    <property type="match status" value="1"/>
</dbReference>
<dbReference type="RefSeq" id="WP_234991978.1">
    <property type="nucleotide sequence ID" value="NZ_FWFG01000059.1"/>
</dbReference>
<organism evidence="14 15">
    <name type="scientific">Brachybacterium nesterenkovii</name>
    <dbReference type="NCBI Taxonomy" id="47847"/>
    <lineage>
        <taxon>Bacteria</taxon>
        <taxon>Bacillati</taxon>
        <taxon>Actinomycetota</taxon>
        <taxon>Actinomycetes</taxon>
        <taxon>Micrococcales</taxon>
        <taxon>Dermabacteraceae</taxon>
        <taxon>Brachybacterium</taxon>
    </lineage>
</organism>
<dbReference type="InterPro" id="IPR043130">
    <property type="entry name" value="CDP-OH_PTrfase_TM_dom"/>
</dbReference>
<evidence type="ECO:0000256" key="4">
    <source>
        <dbReference type="ARBA" id="ARBA00022679"/>
    </source>
</evidence>
<dbReference type="EC" id="2.7.8.5" evidence="14"/>
<keyword evidence="8 13" id="KW-0472">Membrane</keyword>
<evidence type="ECO:0000256" key="5">
    <source>
        <dbReference type="ARBA" id="ARBA00022692"/>
    </source>
</evidence>
<dbReference type="GO" id="GO:0016020">
    <property type="term" value="C:membrane"/>
    <property type="evidence" value="ECO:0007669"/>
    <property type="project" value="UniProtKB-SubCell"/>
</dbReference>
<gene>
    <name evidence="14" type="ORF">FM110_06630</name>
</gene>
<dbReference type="InterPro" id="IPR048254">
    <property type="entry name" value="CDP_ALCOHOL_P_TRANSF_CS"/>
</dbReference>
<keyword evidence="3" id="KW-0444">Lipid biosynthesis</keyword>
<dbReference type="Gene3D" id="1.20.120.1760">
    <property type="match status" value="1"/>
</dbReference>
<feature type="region of interest" description="Disordered" evidence="12">
    <location>
        <begin position="149"/>
        <end position="171"/>
    </location>
</feature>
<feature type="transmembrane region" description="Helical" evidence="13">
    <location>
        <begin position="178"/>
        <end position="196"/>
    </location>
</feature>
<evidence type="ECO:0000313" key="14">
    <source>
        <dbReference type="EMBL" id="SLM91487.1"/>
    </source>
</evidence>
<evidence type="ECO:0000256" key="3">
    <source>
        <dbReference type="ARBA" id="ARBA00022516"/>
    </source>
</evidence>
<sequence>MGALLGVVSALLMVTCHRLSLPLGGSGASGGAGGFELPIGLILGAVLQTACCVFLLASTGRRLGVVTLAVVWFLVALPFAGQSAGGGVLMPAAIGETVQYQGWVVQILGIGIPLLALALCWVQRMRRLSAKSPPEARGIRHGRCAGAGMNRVEDGERRPDPGPGTPTSRSDWATIPNAVTLVRLLLLVPVCVLLVRGGPDPLAVVLLLCWALTDWIDGFLARRLDQVSRVGEALDPVADRLGLVGICLALALAGLLPWAALGVVLVVDVVMASATGRSALRESLGVSKIGKARTAILMIGVFLLAAAAAWAPSLIAAAQALVWLGAALHVVAGIGYLLTARARRVRRG</sequence>